<dbReference type="AlphaFoldDB" id="A0AB34KGA3"/>
<keyword evidence="2" id="KW-1185">Reference proteome</keyword>
<evidence type="ECO:0000313" key="1">
    <source>
        <dbReference type="EMBL" id="KAL1582273.1"/>
    </source>
</evidence>
<dbReference type="Proteomes" id="UP000803884">
    <property type="component" value="Unassembled WGS sequence"/>
</dbReference>
<dbReference type="SUPFAM" id="SSF46785">
    <property type="entry name" value="Winged helix' DNA-binding domain"/>
    <property type="match status" value="1"/>
</dbReference>
<dbReference type="InterPro" id="IPR036388">
    <property type="entry name" value="WH-like_DNA-bd_sf"/>
</dbReference>
<sequence length="171" mass="19352">MEAIQMLRTISQESFTTNRDRVEAINSCQALLTRLQDPFERIWEVVIDVPALTASVKLYQDVGLFHSWKELGCVQQSCRDLAELIGFKQVDVLSRILKHLAAHAIVEEVATDTYKQTRLSDALLTSAGAGIDYFYDTSAKLYLSLPEYFRSHSYDPPSSPLDGLFPTHLRL</sequence>
<gene>
    <name evidence="1" type="ORF">WHR41_09230</name>
</gene>
<comment type="caution">
    <text evidence="1">The sequence shown here is derived from an EMBL/GenBank/DDBJ whole genome shotgun (WGS) entry which is preliminary data.</text>
</comment>
<dbReference type="InterPro" id="IPR036390">
    <property type="entry name" value="WH_DNA-bd_sf"/>
</dbReference>
<proteinExistence type="predicted"/>
<dbReference type="RefSeq" id="XP_069225380.1">
    <property type="nucleotide sequence ID" value="XM_069377834.1"/>
</dbReference>
<protein>
    <recommendedName>
        <fullName evidence="3">O-methyltransferase</fullName>
    </recommendedName>
</protein>
<dbReference type="PANTHER" id="PTHR43712:SF17">
    <property type="entry name" value="O-METHYLTRANSFERASE"/>
    <property type="match status" value="1"/>
</dbReference>
<dbReference type="PANTHER" id="PTHR43712">
    <property type="entry name" value="PUTATIVE (AFU_ORTHOLOGUE AFUA_4G14580)-RELATED"/>
    <property type="match status" value="1"/>
</dbReference>
<evidence type="ECO:0000313" key="2">
    <source>
        <dbReference type="Proteomes" id="UP000803884"/>
    </source>
</evidence>
<reference evidence="1 2" key="1">
    <citation type="journal article" date="2020" name="Microbiol. Resour. Announc.">
        <title>Draft Genome Sequence of a Cladosporium Species Isolated from the Mesophotic Ascidian Didemnum maculosum.</title>
        <authorList>
            <person name="Gioti A."/>
            <person name="Siaperas R."/>
            <person name="Nikolaivits E."/>
            <person name="Le Goff G."/>
            <person name="Ouazzani J."/>
            <person name="Kotoulas G."/>
            <person name="Topakas E."/>
        </authorList>
    </citation>
    <scope>NUCLEOTIDE SEQUENCE [LARGE SCALE GENOMIC DNA]</scope>
    <source>
        <strain evidence="1 2">TM138-S3</strain>
    </source>
</reference>
<organism evidence="1 2">
    <name type="scientific">Cladosporium halotolerans</name>
    <dbReference type="NCBI Taxonomy" id="1052096"/>
    <lineage>
        <taxon>Eukaryota</taxon>
        <taxon>Fungi</taxon>
        <taxon>Dikarya</taxon>
        <taxon>Ascomycota</taxon>
        <taxon>Pezizomycotina</taxon>
        <taxon>Dothideomycetes</taxon>
        <taxon>Dothideomycetidae</taxon>
        <taxon>Cladosporiales</taxon>
        <taxon>Cladosporiaceae</taxon>
        <taxon>Cladosporium</taxon>
    </lineage>
</organism>
<accession>A0AB34KGA3</accession>
<name>A0AB34KGA3_9PEZI</name>
<evidence type="ECO:0008006" key="3">
    <source>
        <dbReference type="Google" id="ProtNLM"/>
    </source>
</evidence>
<dbReference type="Gene3D" id="1.10.10.10">
    <property type="entry name" value="Winged helix-like DNA-binding domain superfamily/Winged helix DNA-binding domain"/>
    <property type="match status" value="1"/>
</dbReference>
<dbReference type="EMBL" id="JAAQHG020000056">
    <property type="protein sequence ID" value="KAL1582273.1"/>
    <property type="molecule type" value="Genomic_DNA"/>
</dbReference>
<dbReference type="GeneID" id="96010672"/>